<name>A0A5J4RLG9_9ZZZZ</name>
<sequence length="62" mass="7239">DLKENSYWESVIAEYVHTGLDRYTDYETIVNNMTVESIQKFAAKLFHQGNRIEVDMISPAKE</sequence>
<evidence type="ECO:0000313" key="1">
    <source>
        <dbReference type="EMBL" id="KAA6333960.1"/>
    </source>
</evidence>
<dbReference type="GO" id="GO:0046872">
    <property type="term" value="F:metal ion binding"/>
    <property type="evidence" value="ECO:0007669"/>
    <property type="project" value="InterPro"/>
</dbReference>
<dbReference type="AlphaFoldDB" id="A0A5J4RLG9"/>
<proteinExistence type="predicted"/>
<comment type="caution">
    <text evidence="1">The sequence shown here is derived from an EMBL/GenBank/DDBJ whole genome shotgun (WGS) entry which is preliminary data.</text>
</comment>
<dbReference type="InterPro" id="IPR011249">
    <property type="entry name" value="Metalloenz_LuxS/M16"/>
</dbReference>
<evidence type="ECO:0008006" key="2">
    <source>
        <dbReference type="Google" id="ProtNLM"/>
    </source>
</evidence>
<dbReference type="Gene3D" id="3.30.830.10">
    <property type="entry name" value="Metalloenzyme, LuxS/M16 peptidase-like"/>
    <property type="match status" value="1"/>
</dbReference>
<gene>
    <name evidence="1" type="ORF">EZS27_017691</name>
</gene>
<reference evidence="1" key="1">
    <citation type="submission" date="2019-03" db="EMBL/GenBank/DDBJ databases">
        <title>Single cell metagenomics reveals metabolic interactions within the superorganism composed of flagellate Streblomastix strix and complex community of Bacteroidetes bacteria on its surface.</title>
        <authorList>
            <person name="Treitli S.C."/>
            <person name="Kolisko M."/>
            <person name="Husnik F."/>
            <person name="Keeling P."/>
            <person name="Hampl V."/>
        </authorList>
    </citation>
    <scope>NUCLEOTIDE SEQUENCE</scope>
    <source>
        <strain evidence="1">STM</strain>
    </source>
</reference>
<dbReference type="EMBL" id="SNRY01001052">
    <property type="protein sequence ID" value="KAA6333960.1"/>
    <property type="molecule type" value="Genomic_DNA"/>
</dbReference>
<feature type="non-terminal residue" evidence="1">
    <location>
        <position position="1"/>
    </location>
</feature>
<dbReference type="SUPFAM" id="SSF63411">
    <property type="entry name" value="LuxS/MPP-like metallohydrolase"/>
    <property type="match status" value="1"/>
</dbReference>
<accession>A0A5J4RLG9</accession>
<protein>
    <recommendedName>
        <fullName evidence="2">Zinc protease</fullName>
    </recommendedName>
</protein>
<organism evidence="1">
    <name type="scientific">termite gut metagenome</name>
    <dbReference type="NCBI Taxonomy" id="433724"/>
    <lineage>
        <taxon>unclassified sequences</taxon>
        <taxon>metagenomes</taxon>
        <taxon>organismal metagenomes</taxon>
    </lineage>
</organism>